<gene>
    <name evidence="1" type="ORF">NLI96_g3799</name>
</gene>
<dbReference type="AlphaFoldDB" id="A0AAD5VBI5"/>
<name>A0AAD5VBI5_9APHY</name>
<evidence type="ECO:0000313" key="2">
    <source>
        <dbReference type="Proteomes" id="UP001212997"/>
    </source>
</evidence>
<comment type="caution">
    <text evidence="1">The sequence shown here is derived from an EMBL/GenBank/DDBJ whole genome shotgun (WGS) entry which is preliminary data.</text>
</comment>
<dbReference type="EMBL" id="JANAWD010000103">
    <property type="protein sequence ID" value="KAJ3487053.1"/>
    <property type="molecule type" value="Genomic_DNA"/>
</dbReference>
<evidence type="ECO:0000313" key="1">
    <source>
        <dbReference type="EMBL" id="KAJ3487053.1"/>
    </source>
</evidence>
<keyword evidence="2" id="KW-1185">Reference proteome</keyword>
<sequence>MLTNFKDTIFGAFDTSFDTLDETSVTVTISEGFVSVPEPFPSDVDDVISALCKASNFQITLDEALGRARSARRIEDVQSLISTTSEHIAAVTAVRDDLGARSTKPIWNNLLRALGQLCCEKAEAIADAPFIGPKGYDDVYHASFLLAIEVAGEDLDAILARMIPPHVANTTPNPLSMAVIGLTRDLENKTHSESEVTS</sequence>
<accession>A0AAD5VBI5</accession>
<dbReference type="Proteomes" id="UP001212997">
    <property type="component" value="Unassembled WGS sequence"/>
</dbReference>
<protein>
    <submittedName>
        <fullName evidence="1">Uncharacterized protein</fullName>
    </submittedName>
</protein>
<organism evidence="1 2">
    <name type="scientific">Meripilus lineatus</name>
    <dbReference type="NCBI Taxonomy" id="2056292"/>
    <lineage>
        <taxon>Eukaryota</taxon>
        <taxon>Fungi</taxon>
        <taxon>Dikarya</taxon>
        <taxon>Basidiomycota</taxon>
        <taxon>Agaricomycotina</taxon>
        <taxon>Agaricomycetes</taxon>
        <taxon>Polyporales</taxon>
        <taxon>Meripilaceae</taxon>
        <taxon>Meripilus</taxon>
    </lineage>
</organism>
<reference evidence="1" key="1">
    <citation type="submission" date="2022-07" db="EMBL/GenBank/DDBJ databases">
        <title>Genome Sequence of Physisporinus lineatus.</title>
        <authorList>
            <person name="Buettner E."/>
        </authorList>
    </citation>
    <scope>NUCLEOTIDE SEQUENCE</scope>
    <source>
        <strain evidence="1">VT162</strain>
    </source>
</reference>
<proteinExistence type="predicted"/>